<dbReference type="Gene3D" id="3.90.76.10">
    <property type="entry name" value="Dipeptide-binding Protein, Domain 1"/>
    <property type="match status" value="1"/>
</dbReference>
<evidence type="ECO:0000313" key="4">
    <source>
        <dbReference type="EMBL" id="MBB3897197.1"/>
    </source>
</evidence>
<feature type="domain" description="Solute-binding protein family 5" evidence="3">
    <location>
        <begin position="82"/>
        <end position="447"/>
    </location>
</feature>
<evidence type="ECO:0000256" key="2">
    <source>
        <dbReference type="ARBA" id="ARBA00005695"/>
    </source>
</evidence>
<dbReference type="PANTHER" id="PTHR30290">
    <property type="entry name" value="PERIPLASMIC BINDING COMPONENT OF ABC TRANSPORTER"/>
    <property type="match status" value="1"/>
</dbReference>
<protein>
    <submittedName>
        <fullName evidence="4">Peptide/nickel transport system substrate-binding protein</fullName>
    </submittedName>
</protein>
<evidence type="ECO:0000256" key="1">
    <source>
        <dbReference type="ARBA" id="ARBA00004418"/>
    </source>
</evidence>
<dbReference type="InterPro" id="IPR039424">
    <property type="entry name" value="SBP_5"/>
</dbReference>
<name>A0A840A7W0_9PROT</name>
<keyword evidence="5" id="KW-1185">Reference proteome</keyword>
<reference evidence="4 5" key="1">
    <citation type="submission" date="2020-08" db="EMBL/GenBank/DDBJ databases">
        <title>Genomic Encyclopedia of Type Strains, Phase IV (KMG-IV): sequencing the most valuable type-strain genomes for metagenomic binning, comparative biology and taxonomic classification.</title>
        <authorList>
            <person name="Goeker M."/>
        </authorList>
    </citation>
    <scope>NUCLEOTIDE SEQUENCE [LARGE SCALE GENOMIC DNA]</scope>
    <source>
        <strain evidence="4 5">DSM 19979</strain>
    </source>
</reference>
<dbReference type="GO" id="GO:1904680">
    <property type="term" value="F:peptide transmembrane transporter activity"/>
    <property type="evidence" value="ECO:0007669"/>
    <property type="project" value="TreeGrafter"/>
</dbReference>
<evidence type="ECO:0000313" key="5">
    <source>
        <dbReference type="Proteomes" id="UP000553193"/>
    </source>
</evidence>
<dbReference type="PROSITE" id="PS51318">
    <property type="entry name" value="TAT"/>
    <property type="match status" value="1"/>
</dbReference>
<dbReference type="Pfam" id="PF00496">
    <property type="entry name" value="SBP_bac_5"/>
    <property type="match status" value="1"/>
</dbReference>
<dbReference type="GO" id="GO:0030288">
    <property type="term" value="C:outer membrane-bounded periplasmic space"/>
    <property type="evidence" value="ECO:0007669"/>
    <property type="project" value="UniProtKB-ARBA"/>
</dbReference>
<dbReference type="EMBL" id="JACIDJ010000001">
    <property type="protein sequence ID" value="MBB3897197.1"/>
    <property type="molecule type" value="Genomic_DNA"/>
</dbReference>
<evidence type="ECO:0000259" key="3">
    <source>
        <dbReference type="Pfam" id="PF00496"/>
    </source>
</evidence>
<dbReference type="InterPro" id="IPR000914">
    <property type="entry name" value="SBP_5_dom"/>
</dbReference>
<dbReference type="Gene3D" id="3.40.190.10">
    <property type="entry name" value="Periplasmic binding protein-like II"/>
    <property type="match status" value="1"/>
</dbReference>
<dbReference type="GO" id="GO:0015833">
    <property type="term" value="P:peptide transport"/>
    <property type="evidence" value="ECO:0007669"/>
    <property type="project" value="TreeGrafter"/>
</dbReference>
<dbReference type="GO" id="GO:0043190">
    <property type="term" value="C:ATP-binding cassette (ABC) transporter complex"/>
    <property type="evidence" value="ECO:0007669"/>
    <property type="project" value="InterPro"/>
</dbReference>
<dbReference type="CDD" id="cd08512">
    <property type="entry name" value="PBP2_NikA_DppA_OppA_like_7"/>
    <property type="match status" value="1"/>
</dbReference>
<comment type="subcellular location">
    <subcellularLocation>
        <location evidence="1">Periplasm</location>
    </subcellularLocation>
</comment>
<sequence length="535" mass="59176">MMPSLPKRALLTGGGAALAAAALPGAREAQAQTPRTALVIAAQIDDLVALDPHHSFEVTGSDLLKNVYDQLFVLDPTKDTAELQPGIAESFTVSEDGKTYTFRIRQGVRFHSGNALTAADVVYSLRRPLMINRTPAFMFRSVGLTRDNVEQNVRQTGDFEVQVTFNQAYAPTLIQNLFTANIASVLDSRLVQQNAGDDMGNAWLNRNSAASGAYRLVRYQPNESYTLERNDQWWRGRANLQRVIVRHVPEAATQRLLLERGDVDVARNLTPTDITALRGRPNISLAEFPRGTIQYFSANLTFPLLQNPKVVEALKYLVDYDGIANNLLPGQVFPHQSFIPRAILGAVDTRPYTYDPDRARRLLAEAGHANGIALTIDTANSFPSLDVAQTLQASMARGGVRLEVLPATGAQVLAKFRARNHQLFIGIWGLGYPDPHYNADSFSSNPPGTDNPGKLTWRNGWDIPELTRRTESAMTERDQNARAAIYRQIQEEFMNTSPFAIFAQQQVQVAHRSNLRGYMASSPGLSAIYWLANKG</sequence>
<comment type="caution">
    <text evidence="4">The sequence shown here is derived from an EMBL/GenBank/DDBJ whole genome shotgun (WGS) entry which is preliminary data.</text>
</comment>
<gene>
    <name evidence="4" type="ORF">GGQ83_000623</name>
</gene>
<dbReference type="Proteomes" id="UP000553193">
    <property type="component" value="Unassembled WGS sequence"/>
</dbReference>
<dbReference type="Gene3D" id="3.10.105.10">
    <property type="entry name" value="Dipeptide-binding Protein, Domain 3"/>
    <property type="match status" value="1"/>
</dbReference>
<dbReference type="InterPro" id="IPR006311">
    <property type="entry name" value="TAT_signal"/>
</dbReference>
<dbReference type="AlphaFoldDB" id="A0A840A7W0"/>
<dbReference type="RefSeq" id="WP_184382128.1">
    <property type="nucleotide sequence ID" value="NZ_JACIDJ010000001.1"/>
</dbReference>
<proteinExistence type="inferred from homology"/>
<organism evidence="4 5">
    <name type="scientific">Roseococcus suduntuyensis</name>
    <dbReference type="NCBI Taxonomy" id="455361"/>
    <lineage>
        <taxon>Bacteria</taxon>
        <taxon>Pseudomonadati</taxon>
        <taxon>Pseudomonadota</taxon>
        <taxon>Alphaproteobacteria</taxon>
        <taxon>Acetobacterales</taxon>
        <taxon>Roseomonadaceae</taxon>
        <taxon>Roseococcus</taxon>
    </lineage>
</organism>
<dbReference type="PIRSF" id="PIRSF002741">
    <property type="entry name" value="MppA"/>
    <property type="match status" value="1"/>
</dbReference>
<accession>A0A840A7W0</accession>
<dbReference type="InterPro" id="IPR030678">
    <property type="entry name" value="Peptide/Ni-bd"/>
</dbReference>
<dbReference type="SUPFAM" id="SSF53850">
    <property type="entry name" value="Periplasmic binding protein-like II"/>
    <property type="match status" value="1"/>
</dbReference>
<comment type="similarity">
    <text evidence="2">Belongs to the bacterial solute-binding protein 5 family.</text>
</comment>